<evidence type="ECO:0000313" key="1">
    <source>
        <dbReference type="EMBL" id="TRZ13322.1"/>
    </source>
</evidence>
<proteinExistence type="predicted"/>
<evidence type="ECO:0000313" key="2">
    <source>
        <dbReference type="Proteomes" id="UP000796761"/>
    </source>
</evidence>
<protein>
    <submittedName>
        <fullName evidence="1">Uncharacterized protein</fullName>
    </submittedName>
</protein>
<gene>
    <name evidence="1" type="ORF">HGM15179_013793</name>
</gene>
<organism evidence="1 2">
    <name type="scientific">Zosterops borbonicus</name>
    <dbReference type="NCBI Taxonomy" id="364589"/>
    <lineage>
        <taxon>Eukaryota</taxon>
        <taxon>Metazoa</taxon>
        <taxon>Chordata</taxon>
        <taxon>Craniata</taxon>
        <taxon>Vertebrata</taxon>
        <taxon>Euteleostomi</taxon>
        <taxon>Archelosauria</taxon>
        <taxon>Archosauria</taxon>
        <taxon>Dinosauria</taxon>
        <taxon>Saurischia</taxon>
        <taxon>Theropoda</taxon>
        <taxon>Coelurosauria</taxon>
        <taxon>Aves</taxon>
        <taxon>Neognathae</taxon>
        <taxon>Neoaves</taxon>
        <taxon>Telluraves</taxon>
        <taxon>Australaves</taxon>
        <taxon>Passeriformes</taxon>
        <taxon>Sylvioidea</taxon>
        <taxon>Zosteropidae</taxon>
        <taxon>Zosterops</taxon>
    </lineage>
</organism>
<reference evidence="1" key="1">
    <citation type="submission" date="2019-04" db="EMBL/GenBank/DDBJ databases">
        <title>Genome assembly of Zosterops borbonicus 15179.</title>
        <authorList>
            <person name="Leroy T."/>
            <person name="Anselmetti Y."/>
            <person name="Tilak M.-K."/>
            <person name="Nabholz B."/>
        </authorList>
    </citation>
    <scope>NUCLEOTIDE SEQUENCE</scope>
    <source>
        <strain evidence="1">HGM_15179</strain>
        <tissue evidence="1">Muscle</tissue>
    </source>
</reference>
<dbReference type="EMBL" id="SWJQ01000516">
    <property type="protein sequence ID" value="TRZ13322.1"/>
    <property type="molecule type" value="Genomic_DNA"/>
</dbReference>
<dbReference type="AlphaFoldDB" id="A0A8K1LGT8"/>
<comment type="caution">
    <text evidence="1">The sequence shown here is derived from an EMBL/GenBank/DDBJ whole genome shotgun (WGS) entry which is preliminary data.</text>
</comment>
<accession>A0A8K1LGT8</accession>
<dbReference type="Proteomes" id="UP000796761">
    <property type="component" value="Unassembled WGS sequence"/>
</dbReference>
<sequence length="93" mass="11009">MTLRAERTRNEMTEKILCEKTRERDSWKRNPQSPEQLEVVTNCYIPNKPRQIQPHRQDSTQIKELRRLKGKESASAIAMTEVGQDKVEEHDDF</sequence>
<name>A0A8K1LGT8_9PASS</name>
<keyword evidence="2" id="KW-1185">Reference proteome</keyword>